<evidence type="ECO:0000313" key="1">
    <source>
        <dbReference type="EMBL" id="EDQ99419.1"/>
    </source>
</evidence>
<organism evidence="2">
    <name type="scientific">Laccaria bicolor (strain S238N-H82 / ATCC MYA-4686)</name>
    <name type="common">Bicoloured deceiver</name>
    <name type="synonym">Laccaria laccata var. bicolor</name>
    <dbReference type="NCBI Taxonomy" id="486041"/>
    <lineage>
        <taxon>Eukaryota</taxon>
        <taxon>Fungi</taxon>
        <taxon>Dikarya</taxon>
        <taxon>Basidiomycota</taxon>
        <taxon>Agaricomycotina</taxon>
        <taxon>Agaricomycetes</taxon>
        <taxon>Agaricomycetidae</taxon>
        <taxon>Agaricales</taxon>
        <taxon>Agaricineae</taxon>
        <taxon>Hydnangiaceae</taxon>
        <taxon>Laccaria</taxon>
    </lineage>
</organism>
<dbReference type="HOGENOM" id="CLU_029793_0_0_1"/>
<dbReference type="KEGG" id="lbc:LACBIDRAFT_316603"/>
<proteinExistence type="predicted"/>
<sequence length="356" mass="40438">MPEDGEVSVVIHQVFNKIKAEAKKLGTTPLAYIRLFSRCFTLGTKNKPYSSISVHNSRYTESLEPMDDYVPNHFDLQRASRQPWAYLVNRRLSSGQICLARRGKCLAIGVGYHLTVFHLGLEAKVTIMSHADYTKLIENDCPGSNPDRTKASRMRSFVTPPQFIEPGSSSKAKRTINVFAAIVADTFAIVFSDFARLMRMHVISKDQHWTQADLDVGSLEWPLIWTTFPDGPDWVLERGAALIALNNWRDGVCEYASGFSKPIVDVIAENSTRVFSGFGRHLANDFLHYAAIFPGAPCSWICSDDIRFERFKQQILKYTEIWRSPEFLRRCAMLRRPWHAGVRIVQSDALTRCVNT</sequence>
<dbReference type="EMBL" id="DS547165">
    <property type="protein sequence ID" value="EDQ99419.1"/>
    <property type="molecule type" value="Genomic_DNA"/>
</dbReference>
<dbReference type="AlphaFoldDB" id="B0E190"/>
<evidence type="ECO:0000313" key="2">
    <source>
        <dbReference type="Proteomes" id="UP000001194"/>
    </source>
</evidence>
<dbReference type="RefSeq" id="XP_001889970.1">
    <property type="nucleotide sequence ID" value="XM_001889935.1"/>
</dbReference>
<dbReference type="InParanoid" id="B0E190"/>
<dbReference type="OrthoDB" id="3040495at2759"/>
<dbReference type="GeneID" id="6085615"/>
<name>B0E190_LACBS</name>
<gene>
    <name evidence="1" type="ORF">LACBIDRAFT_316603</name>
</gene>
<protein>
    <submittedName>
        <fullName evidence="1">Predicted protein</fullName>
    </submittedName>
</protein>
<keyword evidence="2" id="KW-1185">Reference proteome</keyword>
<accession>B0E190</accession>
<reference evidence="1 2" key="1">
    <citation type="journal article" date="2008" name="Nature">
        <title>The genome of Laccaria bicolor provides insights into mycorrhizal symbiosis.</title>
        <authorList>
            <person name="Martin F."/>
            <person name="Aerts A."/>
            <person name="Ahren D."/>
            <person name="Brun A."/>
            <person name="Danchin E.G.J."/>
            <person name="Duchaussoy F."/>
            <person name="Gibon J."/>
            <person name="Kohler A."/>
            <person name="Lindquist E."/>
            <person name="Pereda V."/>
            <person name="Salamov A."/>
            <person name="Shapiro H.J."/>
            <person name="Wuyts J."/>
            <person name="Blaudez D."/>
            <person name="Buee M."/>
            <person name="Brokstein P."/>
            <person name="Canbaeck B."/>
            <person name="Cohen D."/>
            <person name="Courty P.E."/>
            <person name="Coutinho P.M."/>
            <person name="Delaruelle C."/>
            <person name="Detter J.C."/>
            <person name="Deveau A."/>
            <person name="DiFazio S."/>
            <person name="Duplessis S."/>
            <person name="Fraissinet-Tachet L."/>
            <person name="Lucic E."/>
            <person name="Frey-Klett P."/>
            <person name="Fourrey C."/>
            <person name="Feussner I."/>
            <person name="Gay G."/>
            <person name="Grimwood J."/>
            <person name="Hoegger P.J."/>
            <person name="Jain P."/>
            <person name="Kilaru S."/>
            <person name="Labbe J."/>
            <person name="Lin Y.C."/>
            <person name="Legue V."/>
            <person name="Le Tacon F."/>
            <person name="Marmeisse R."/>
            <person name="Melayah D."/>
            <person name="Montanini B."/>
            <person name="Muratet M."/>
            <person name="Nehls U."/>
            <person name="Niculita-Hirzel H."/>
            <person name="Oudot-Le Secq M.P."/>
            <person name="Peter M."/>
            <person name="Quesneville H."/>
            <person name="Rajashekar B."/>
            <person name="Reich M."/>
            <person name="Rouhier N."/>
            <person name="Schmutz J."/>
            <person name="Yin T."/>
            <person name="Chalot M."/>
            <person name="Henrissat B."/>
            <person name="Kuees U."/>
            <person name="Lucas S."/>
            <person name="Van de Peer Y."/>
            <person name="Podila G.K."/>
            <person name="Polle A."/>
            <person name="Pukkila P.J."/>
            <person name="Richardson P.M."/>
            <person name="Rouze P."/>
            <person name="Sanders I.R."/>
            <person name="Stajich J.E."/>
            <person name="Tunlid A."/>
            <person name="Tuskan G."/>
            <person name="Grigoriev I.V."/>
        </authorList>
    </citation>
    <scope>NUCLEOTIDE SEQUENCE [LARGE SCALE GENOMIC DNA]</scope>
    <source>
        <strain evidence="2">S238N-H82 / ATCC MYA-4686</strain>
    </source>
</reference>
<dbReference type="Proteomes" id="UP000001194">
    <property type="component" value="Unassembled WGS sequence"/>
</dbReference>